<name>A0A8H2JGL9_MYCMU</name>
<feature type="chain" id="PRO_5039211624" evidence="1">
    <location>
        <begin position="28"/>
        <end position="163"/>
    </location>
</feature>
<accession>A0A8H2JGL9</accession>
<dbReference type="EMBL" id="POTL01000001">
    <property type="protein sequence ID" value="TLH55408.1"/>
    <property type="molecule type" value="Genomic_DNA"/>
</dbReference>
<dbReference type="PROSITE" id="PS51257">
    <property type="entry name" value="PROKAR_LIPOPROTEIN"/>
    <property type="match status" value="1"/>
</dbReference>
<dbReference type="AlphaFoldDB" id="A0A8H2JGL9"/>
<gene>
    <name evidence="2" type="ORF">C1S78_26235</name>
</gene>
<sequence length="163" mass="17274">MQPVRWLYIRGMKSRVLAIAAAAAVLAACGGETPHSVGTTTAAATAATSTITLGPITTWPAWGKYGQELLAMCGESDWSCAAQAVDELAQKAKQLPAWPESNGASPDRVLAWYKDDYSKYTTNHCDAPPPRPADNVAWCAVAEQSLPTQLKTVRSALDRAVAG</sequence>
<keyword evidence="1" id="KW-0732">Signal</keyword>
<evidence type="ECO:0000313" key="2">
    <source>
        <dbReference type="EMBL" id="TLH55408.1"/>
    </source>
</evidence>
<comment type="caution">
    <text evidence="2">The sequence shown here is derived from an EMBL/GenBank/DDBJ whole genome shotgun (WGS) entry which is preliminary data.</text>
</comment>
<reference evidence="2" key="1">
    <citation type="submission" date="2018-01" db="EMBL/GenBank/DDBJ databases">
        <title>Comparative genomics of Mycobacterium mucogenicum and Mycobacterium neoaurum clade members emphasizing tRNA and non-coding RNA.</title>
        <authorList>
            <person name="Behra P.R.K."/>
            <person name="Pettersson B.M.F."/>
            <person name="Das S."/>
            <person name="Dasgupta S."/>
            <person name="Kirsebom L.A."/>
        </authorList>
    </citation>
    <scope>NUCLEOTIDE SEQUENCE</scope>
    <source>
        <strain evidence="2">DSM 44124</strain>
    </source>
</reference>
<proteinExistence type="predicted"/>
<protein>
    <submittedName>
        <fullName evidence="2">Uncharacterized protein</fullName>
    </submittedName>
</protein>
<feature type="signal peptide" evidence="1">
    <location>
        <begin position="1"/>
        <end position="27"/>
    </location>
</feature>
<evidence type="ECO:0000256" key="1">
    <source>
        <dbReference type="SAM" id="SignalP"/>
    </source>
</evidence>
<organism evidence="2">
    <name type="scientific">Mycolicibacterium mucogenicum DSM 44124</name>
    <dbReference type="NCBI Taxonomy" id="1226753"/>
    <lineage>
        <taxon>Bacteria</taxon>
        <taxon>Bacillati</taxon>
        <taxon>Actinomycetota</taxon>
        <taxon>Actinomycetes</taxon>
        <taxon>Mycobacteriales</taxon>
        <taxon>Mycobacteriaceae</taxon>
        <taxon>Mycolicibacterium</taxon>
    </lineage>
</organism>